<organism evidence="2">
    <name type="scientific">Hexamita inflata</name>
    <dbReference type="NCBI Taxonomy" id="28002"/>
    <lineage>
        <taxon>Eukaryota</taxon>
        <taxon>Metamonada</taxon>
        <taxon>Diplomonadida</taxon>
        <taxon>Hexamitidae</taxon>
        <taxon>Hexamitinae</taxon>
        <taxon>Hexamita</taxon>
    </lineage>
</organism>
<evidence type="ECO:0000313" key="4">
    <source>
        <dbReference type="Proteomes" id="UP001642409"/>
    </source>
</evidence>
<feature type="coiled-coil region" evidence="1">
    <location>
        <begin position="458"/>
        <end position="485"/>
    </location>
</feature>
<accession>A0AA86NHS0</accession>
<dbReference type="GO" id="GO:0005829">
    <property type="term" value="C:cytosol"/>
    <property type="evidence" value="ECO:0007669"/>
    <property type="project" value="GOC"/>
</dbReference>
<dbReference type="InterPro" id="IPR005378">
    <property type="entry name" value="Vps35"/>
</dbReference>
<reference evidence="2" key="1">
    <citation type="submission" date="2023-06" db="EMBL/GenBank/DDBJ databases">
        <authorList>
            <person name="Kurt Z."/>
        </authorList>
    </citation>
    <scope>NUCLEOTIDE SEQUENCE</scope>
</reference>
<dbReference type="GO" id="GO:0042147">
    <property type="term" value="P:retrograde transport, endosome to Golgi"/>
    <property type="evidence" value="ECO:0007669"/>
    <property type="project" value="InterPro"/>
</dbReference>
<dbReference type="Proteomes" id="UP001642409">
    <property type="component" value="Unassembled WGS sequence"/>
</dbReference>
<keyword evidence="1" id="KW-0175">Coiled coil</keyword>
<comment type="caution">
    <text evidence="2">The sequence shown here is derived from an EMBL/GenBank/DDBJ whole genome shotgun (WGS) entry which is preliminary data.</text>
</comment>
<gene>
    <name evidence="3" type="ORF">HINF_LOCUS57281</name>
    <name evidence="2" type="ORF">HINF_LOCUS7198</name>
</gene>
<dbReference type="GO" id="GO:0005770">
    <property type="term" value="C:late endosome"/>
    <property type="evidence" value="ECO:0007669"/>
    <property type="project" value="TreeGrafter"/>
</dbReference>
<dbReference type="PANTHER" id="PTHR11099:SF0">
    <property type="entry name" value="VACUOLAR PROTEIN SORTING-ASSOCIATED PROTEIN 35"/>
    <property type="match status" value="1"/>
</dbReference>
<reference evidence="3 4" key="2">
    <citation type="submission" date="2024-07" db="EMBL/GenBank/DDBJ databases">
        <authorList>
            <person name="Akdeniz Z."/>
        </authorList>
    </citation>
    <scope>NUCLEOTIDE SEQUENCE [LARGE SCALE GENOMIC DNA]</scope>
</reference>
<proteinExistence type="predicted"/>
<dbReference type="Pfam" id="PF03635">
    <property type="entry name" value="Vps35"/>
    <property type="match status" value="1"/>
</dbReference>
<sequence length="812" mass="93123">MASLFQTKIDPNFVAQVESKDMQTTWLESEMEKMNFKIGEYKLLTVNEIDDLPQAIDKAADVLEFLRNDILEPALYEKLFNQATAFLSTHVKDIFVKVTQLDAQKKQMITQKDLFLMTTQINHVLPRLYLQSLASGVYLQQLWSSRNKLYNSSAYSKKLEKQGLPSTFGQIRASRKVILDELNELASGIQSPTRHIFYREFMFSQVKPYLDLHKDEDSIATAKDFDQCSRFMMESYTEANRLWCRTAFDVGRTKNEIARRDRKRKYLGEIVQKGFLELSRYCTEDEERIAVVIDILKRIRSCGDPIVGIEIMEQIISNMPADQICRNCDKILTPVCSFPAGVKAFVTIAKKLQDNGMVTEKIYRKLCRHGMQLAKTLVEVQRSAGEEELDKQIGYAPTEQDAISSAWLAVIDQLLLIAAKLWPTDLSKVAAALETIVLVIYPGMDGQIDSIAKYINPNAVLMNQEEQLNAEGQEEEEEEEKEEEILNAFAPKKIKFEDYDPMVLNKRDEDSLVKVLATPLTNLSPWYFEEFLLLSPTLILRKHFTSDYDIQFCTFLANQIVNQPLLKTHEEYIATKDETEKQAKSITDSLLTIVNENSFEFAQTLTCMHNPIYIFEKMGESLICAEARQDIIPALFYGLVRDGYLHEALECIQFLTEPAPQLSVVLYAHCADYVTKSINGQYECAQQFDSEDLYKCISMMIKSYEMIANSNDQIGAFTMITSTLCGVSLPEDEKVSLLKRFHAAGNTMFTREQRCIAMVRMSQLYKACELVEESEKALEEAQIFAEKWGNDTTKEQMNILLEDEQDEQEQQE</sequence>
<evidence type="ECO:0000256" key="1">
    <source>
        <dbReference type="SAM" id="Coils"/>
    </source>
</evidence>
<dbReference type="PANTHER" id="PTHR11099">
    <property type="entry name" value="VACUOLAR SORTING PROTEIN 35"/>
    <property type="match status" value="1"/>
</dbReference>
<evidence type="ECO:0000313" key="2">
    <source>
        <dbReference type="EMBL" id="CAI9919553.1"/>
    </source>
</evidence>
<dbReference type="GO" id="GO:0030906">
    <property type="term" value="C:retromer, cargo-selective complex"/>
    <property type="evidence" value="ECO:0007669"/>
    <property type="project" value="InterPro"/>
</dbReference>
<dbReference type="EMBL" id="CATOUU010000181">
    <property type="protein sequence ID" value="CAI9919553.1"/>
    <property type="molecule type" value="Genomic_DNA"/>
</dbReference>
<dbReference type="EMBL" id="CAXDID020000315">
    <property type="protein sequence ID" value="CAL6075593.1"/>
    <property type="molecule type" value="Genomic_DNA"/>
</dbReference>
<name>A0AA86NHS0_9EUKA</name>
<keyword evidence="4" id="KW-1185">Reference proteome</keyword>
<protein>
    <submittedName>
        <fullName evidence="2">Vacuolar protein sorting 35</fullName>
    </submittedName>
    <submittedName>
        <fullName evidence="3">Vacuolar_protein sorting 35</fullName>
    </submittedName>
</protein>
<dbReference type="AlphaFoldDB" id="A0AA86NHS0"/>
<evidence type="ECO:0000313" key="3">
    <source>
        <dbReference type="EMBL" id="CAL6075593.1"/>
    </source>
</evidence>
<dbReference type="GO" id="GO:0006886">
    <property type="term" value="P:intracellular protein transport"/>
    <property type="evidence" value="ECO:0007669"/>
    <property type="project" value="TreeGrafter"/>
</dbReference>